<keyword evidence="1" id="KW-1185">Reference proteome</keyword>
<protein>
    <submittedName>
        <fullName evidence="2">Uncharacterized protein</fullName>
    </submittedName>
</protein>
<reference evidence="2" key="1">
    <citation type="submission" date="2016-11" db="UniProtKB">
        <authorList>
            <consortium name="WormBaseParasite"/>
        </authorList>
    </citation>
    <scope>IDENTIFICATION</scope>
</reference>
<organism evidence="1 2">
    <name type="scientific">Heterorhabditis bacteriophora</name>
    <name type="common">Entomopathogenic nematode worm</name>
    <dbReference type="NCBI Taxonomy" id="37862"/>
    <lineage>
        <taxon>Eukaryota</taxon>
        <taxon>Metazoa</taxon>
        <taxon>Ecdysozoa</taxon>
        <taxon>Nematoda</taxon>
        <taxon>Chromadorea</taxon>
        <taxon>Rhabditida</taxon>
        <taxon>Rhabditina</taxon>
        <taxon>Rhabditomorpha</taxon>
        <taxon>Strongyloidea</taxon>
        <taxon>Heterorhabditidae</taxon>
        <taxon>Heterorhabditis</taxon>
    </lineage>
</organism>
<name>A0A1I7WHL4_HETBA</name>
<proteinExistence type="predicted"/>
<evidence type="ECO:0000313" key="2">
    <source>
        <dbReference type="WBParaSite" id="Hba_04493"/>
    </source>
</evidence>
<dbReference type="Proteomes" id="UP000095283">
    <property type="component" value="Unplaced"/>
</dbReference>
<dbReference type="WBParaSite" id="Hba_04493">
    <property type="protein sequence ID" value="Hba_04493"/>
    <property type="gene ID" value="Hba_04493"/>
</dbReference>
<evidence type="ECO:0000313" key="1">
    <source>
        <dbReference type="Proteomes" id="UP000095283"/>
    </source>
</evidence>
<sequence>MSLNFLLSLGFKISFLIFGDLSLKVAKVLSIYKVIALNTLF</sequence>
<dbReference type="AlphaFoldDB" id="A0A1I7WHL4"/>
<accession>A0A1I7WHL4</accession>